<keyword evidence="1 3" id="KW-0489">Methyltransferase</keyword>
<dbReference type="InterPro" id="IPR029063">
    <property type="entry name" value="SAM-dependent_MTases_sf"/>
</dbReference>
<dbReference type="GO" id="GO:0052913">
    <property type="term" value="F:16S rRNA (guanine(966)-N(2))-methyltransferase activity"/>
    <property type="evidence" value="ECO:0007669"/>
    <property type="project" value="UniProtKB-EC"/>
</dbReference>
<gene>
    <name evidence="3" type="primary">rsmD</name>
    <name evidence="3" type="ORF">F4V45_07420</name>
</gene>
<dbReference type="PANTHER" id="PTHR43542">
    <property type="entry name" value="METHYLTRANSFERASE"/>
    <property type="match status" value="1"/>
</dbReference>
<dbReference type="PANTHER" id="PTHR43542:SF1">
    <property type="entry name" value="METHYLTRANSFERASE"/>
    <property type="match status" value="1"/>
</dbReference>
<dbReference type="PIRSF" id="PIRSF004553">
    <property type="entry name" value="CHP00095"/>
    <property type="match status" value="1"/>
</dbReference>
<dbReference type="Pfam" id="PF03602">
    <property type="entry name" value="Cons_hypoth95"/>
    <property type="match status" value="1"/>
</dbReference>
<comment type="caution">
    <text evidence="3">The sequence shown here is derived from an EMBL/GenBank/DDBJ whole genome shotgun (WGS) entry which is preliminary data.</text>
</comment>
<proteinExistence type="predicted"/>
<dbReference type="SUPFAM" id="SSF53335">
    <property type="entry name" value="S-adenosyl-L-methionine-dependent methyltransferases"/>
    <property type="match status" value="1"/>
</dbReference>
<evidence type="ECO:0000256" key="2">
    <source>
        <dbReference type="ARBA" id="ARBA00022679"/>
    </source>
</evidence>
<dbReference type="AlphaFoldDB" id="A0A5M9QFU9"/>
<dbReference type="EMBL" id="VXKE01000021">
    <property type="protein sequence ID" value="KAA8707693.1"/>
    <property type="molecule type" value="Genomic_DNA"/>
</dbReference>
<dbReference type="Proteomes" id="UP000323707">
    <property type="component" value="Unassembled WGS sequence"/>
</dbReference>
<organism evidence="3 4">
    <name type="scientific">Helicobacter canis</name>
    <dbReference type="NCBI Taxonomy" id="29419"/>
    <lineage>
        <taxon>Bacteria</taxon>
        <taxon>Pseudomonadati</taxon>
        <taxon>Campylobacterota</taxon>
        <taxon>Epsilonproteobacteria</taxon>
        <taxon>Campylobacterales</taxon>
        <taxon>Helicobacteraceae</taxon>
        <taxon>Helicobacter</taxon>
    </lineage>
</organism>
<name>A0A5M9QFU9_9HELI</name>
<evidence type="ECO:0000313" key="3">
    <source>
        <dbReference type="EMBL" id="KAA8707693.1"/>
    </source>
</evidence>
<accession>A0A5M9QFU9</accession>
<dbReference type="NCBIfam" id="TIGR00095">
    <property type="entry name" value="16S rRNA (guanine(966)-N(2))-methyltransferase RsmD"/>
    <property type="match status" value="1"/>
</dbReference>
<evidence type="ECO:0000313" key="4">
    <source>
        <dbReference type="Proteomes" id="UP000323707"/>
    </source>
</evidence>
<protein>
    <submittedName>
        <fullName evidence="3">16S rRNA (Guanine(966)-N(2))-methyltransferase RsmD</fullName>
        <ecNumber evidence="3">2.1.1.171</ecNumber>
    </submittedName>
</protein>
<dbReference type="EC" id="2.1.1.171" evidence="3"/>
<dbReference type="InterPro" id="IPR004398">
    <property type="entry name" value="RNA_MeTrfase_RsmD"/>
</dbReference>
<reference evidence="3 4" key="1">
    <citation type="submission" date="2019-09" db="EMBL/GenBank/DDBJ databases">
        <title>Draft genome sequence of various Type strains from the CCUG.</title>
        <authorList>
            <person name="Pineiro-Iglesias B."/>
            <person name="Tunovic T."/>
            <person name="Unosson C."/>
            <person name="Inganas E."/>
            <person name="Ohlen M."/>
            <person name="Cardew S."/>
            <person name="Jensie-Markopoulos S."/>
            <person name="Salva-Serra F."/>
            <person name="Jaen-Luchoro D."/>
            <person name="Karlsson R."/>
            <person name="Svensson-Stadler L."/>
            <person name="Chun J."/>
            <person name="Moore E."/>
        </authorList>
    </citation>
    <scope>NUCLEOTIDE SEQUENCE [LARGE SCALE GENOMIC DNA]</scope>
    <source>
        <strain evidence="3 4">CCUG 32756T</strain>
    </source>
</reference>
<dbReference type="Gene3D" id="3.40.50.150">
    <property type="entry name" value="Vaccinia Virus protein VP39"/>
    <property type="match status" value="1"/>
</dbReference>
<keyword evidence="2 3" id="KW-0808">Transferase</keyword>
<evidence type="ECO:0000256" key="1">
    <source>
        <dbReference type="ARBA" id="ARBA00022603"/>
    </source>
</evidence>
<sequence>MAATMHARKQAKPQLSAVRSRPQAKSLKLLRVCGGKWRGLKLFVPESKLDSSSSTRPTKSIVKESCFNSLAGEMYGACFIEAFAGSGSMGIEALSRGASVAIFCERETKALEALQKNLSLLSITILESMAAHHRASTESPCAYIVRGDSFVSLGEILRICKLPSILYLDPPFCIRQNYADIYEKCASLIDSIASPNLRHIIIEHSSEYKFADVIGDFSKSKSKRFGKSTLTYFTQGV</sequence>